<reference evidence="2" key="1">
    <citation type="submission" date="2023-06" db="EMBL/GenBank/DDBJ databases">
        <authorList>
            <consortium name="Lawrence Berkeley National Laboratory"/>
            <person name="Ahrendt S."/>
            <person name="Sahu N."/>
            <person name="Indic B."/>
            <person name="Wong-Bajracharya J."/>
            <person name="Merenyi Z."/>
            <person name="Ke H.-M."/>
            <person name="Monk M."/>
            <person name="Kocsube S."/>
            <person name="Drula E."/>
            <person name="Lipzen A."/>
            <person name="Balint B."/>
            <person name="Henrissat B."/>
            <person name="Andreopoulos B."/>
            <person name="Martin F.M."/>
            <person name="Harder C.B."/>
            <person name="Rigling D."/>
            <person name="Ford K.L."/>
            <person name="Foster G.D."/>
            <person name="Pangilinan J."/>
            <person name="Papanicolaou A."/>
            <person name="Barry K."/>
            <person name="LaButti K."/>
            <person name="Viragh M."/>
            <person name="Koriabine M."/>
            <person name="Yan M."/>
            <person name="Riley R."/>
            <person name="Champramary S."/>
            <person name="Plett K.L."/>
            <person name="Tsai I.J."/>
            <person name="Slot J."/>
            <person name="Sipos G."/>
            <person name="Plett J."/>
            <person name="Nagy L.G."/>
            <person name="Grigoriev I.V."/>
        </authorList>
    </citation>
    <scope>NUCLEOTIDE SEQUENCE</scope>
    <source>
        <strain evidence="2">HWK02</strain>
    </source>
</reference>
<evidence type="ECO:0000313" key="3">
    <source>
        <dbReference type="Proteomes" id="UP001175228"/>
    </source>
</evidence>
<accession>A0AA39Q040</accession>
<organism evidence="2 3">
    <name type="scientific">Armillaria luteobubalina</name>
    <dbReference type="NCBI Taxonomy" id="153913"/>
    <lineage>
        <taxon>Eukaryota</taxon>
        <taxon>Fungi</taxon>
        <taxon>Dikarya</taxon>
        <taxon>Basidiomycota</taxon>
        <taxon>Agaricomycotina</taxon>
        <taxon>Agaricomycetes</taxon>
        <taxon>Agaricomycetidae</taxon>
        <taxon>Agaricales</taxon>
        <taxon>Marasmiineae</taxon>
        <taxon>Physalacriaceae</taxon>
        <taxon>Armillaria</taxon>
    </lineage>
</organism>
<dbReference type="Proteomes" id="UP001175228">
    <property type="component" value="Unassembled WGS sequence"/>
</dbReference>
<evidence type="ECO:0000259" key="1">
    <source>
        <dbReference type="Pfam" id="PF18803"/>
    </source>
</evidence>
<feature type="domain" description="CxC2-like cysteine cluster KDZ transposase-associated" evidence="1">
    <location>
        <begin position="2"/>
        <end position="54"/>
    </location>
</feature>
<evidence type="ECO:0000313" key="2">
    <source>
        <dbReference type="EMBL" id="KAK0493690.1"/>
    </source>
</evidence>
<name>A0AA39Q040_9AGAR</name>
<keyword evidence="3" id="KW-1185">Reference proteome</keyword>
<protein>
    <recommendedName>
        <fullName evidence="1">CxC2-like cysteine cluster KDZ transposase-associated domain-containing protein</fullName>
    </recommendedName>
</protein>
<proteinExistence type="predicted"/>
<sequence length="707" mass="80164">MQLQGSWLFPATDIKPHTAVTTVALEQFQMLTFMGKISAYEYYHSLIRLTDNTGIKSPSDNFNAFIHVVHEWSFICLLKRAGVGNDPGRWKDAKPGSCAVECLACPHPGVNILEQVDPDSPNAWENTLYVGMDANFCLERFNVLSEEKDPGLSKGLAYFVDTQAFRRHLKDFDKQIIQPPSSCSNHEAAKGDKRSSVRTRDLAASRVGSIVCTRHELKLPLCTVDLRVGEIQVEMDYGYLTAMKCYAGVPHLVTSYNIACQWSINLEERINIYGDFLHPQIPKKVYLVPKFHLPGHIKDCQEKYCMSFHIHVGENDGEAPEHSWAISNGVAASMREMGPGHRQEKLDQHFGDFNWQKNVSQGDTLLRKIKDAIPKASDHEDRFECFTASLPQSDVAKWTKMVEAWEMDRNKPNPFARTVTNAQDEIASLDGDTLHTTSPKSMISQGIQLESSQRRVSHLTKELGAHSTDLQRAQVLEKSNRLRRTVESWFVVQEVHMPTVRTLRIRDNQGDGPSLPAYSLPLYLPSSVLLVHPCDKTLTRAESRLRIAQGYDLLHTLRSQLLSLSKAYKDGDTNVLTQKERLKCHKTTRDLNARITQAKQYYRDVRKRLTILSTELGEWGWQAQLRILEDSDVCRIANDEVGISEGNRMMLWIWYSSHLGDVPGGVEEWRDLSLSIGRDFQAVDVLQPLGKKNVPETERFTPHLLAS</sequence>
<dbReference type="InterPro" id="IPR041457">
    <property type="entry name" value="CxC2_KDZ-assoc"/>
</dbReference>
<dbReference type="Pfam" id="PF18803">
    <property type="entry name" value="CxC2"/>
    <property type="match status" value="1"/>
</dbReference>
<dbReference type="AlphaFoldDB" id="A0AA39Q040"/>
<comment type="caution">
    <text evidence="2">The sequence shown here is derived from an EMBL/GenBank/DDBJ whole genome shotgun (WGS) entry which is preliminary data.</text>
</comment>
<gene>
    <name evidence="2" type="ORF">EDD18DRAFT_1356144</name>
</gene>
<dbReference type="EMBL" id="JAUEPU010000023">
    <property type="protein sequence ID" value="KAK0493690.1"/>
    <property type="molecule type" value="Genomic_DNA"/>
</dbReference>
<dbReference type="Pfam" id="PF18758">
    <property type="entry name" value="KDZ"/>
    <property type="match status" value="1"/>
</dbReference>
<dbReference type="InterPro" id="IPR040521">
    <property type="entry name" value="KDZ"/>
</dbReference>